<protein>
    <recommendedName>
        <fullName evidence="1">PDZ domain-containing protein</fullName>
    </recommendedName>
</protein>
<feature type="domain" description="PDZ" evidence="1">
    <location>
        <begin position="202"/>
        <end position="268"/>
    </location>
</feature>
<dbReference type="EMBL" id="BART01016201">
    <property type="protein sequence ID" value="GAG78738.1"/>
    <property type="molecule type" value="Genomic_DNA"/>
</dbReference>
<name>X1B3C4_9ZZZZ</name>
<dbReference type="InterPro" id="IPR001478">
    <property type="entry name" value="PDZ"/>
</dbReference>
<sequence length="274" mass="31344">IFQRFLGLEVVGILGYDFLSRFITEIDYANEKLSFYHPEKFEYQGNGKVFDSPLDNDHMFSLPITVDKTYSGKWRLDIGGSGLDFHYPYARDHNLLCLEGIDAIAAGAAGEYKVRFSQFKTIELDGFSIENPLIGVPYQEGKGSFAEKSLVGNVGNSFLRHFVLYLDYKNQRVIVEKGDNYDYKFPRHKSGLQLWYTDNNDIEVLFAAPNTPADEAGFKKGDIIKAINGIDVDYFDGIISIRKLLKEKAGITYTFEVLRNKEFIEMQLTLRELF</sequence>
<comment type="caution">
    <text evidence="2">The sequence shown here is derived from an EMBL/GenBank/DDBJ whole genome shotgun (WGS) entry which is preliminary data.</text>
</comment>
<gene>
    <name evidence="2" type="ORF">S01H4_31228</name>
</gene>
<dbReference type="SUPFAM" id="SSF50156">
    <property type="entry name" value="PDZ domain-like"/>
    <property type="match status" value="1"/>
</dbReference>
<feature type="non-terminal residue" evidence="2">
    <location>
        <position position="1"/>
    </location>
</feature>
<evidence type="ECO:0000259" key="1">
    <source>
        <dbReference type="Pfam" id="PF13180"/>
    </source>
</evidence>
<dbReference type="Pfam" id="PF13180">
    <property type="entry name" value="PDZ_2"/>
    <property type="match status" value="1"/>
</dbReference>
<proteinExistence type="predicted"/>
<dbReference type="InterPro" id="IPR036034">
    <property type="entry name" value="PDZ_sf"/>
</dbReference>
<evidence type="ECO:0000313" key="2">
    <source>
        <dbReference type="EMBL" id="GAG78738.1"/>
    </source>
</evidence>
<dbReference type="AlphaFoldDB" id="X1B3C4"/>
<dbReference type="Gene3D" id="2.40.70.10">
    <property type="entry name" value="Acid Proteases"/>
    <property type="match status" value="1"/>
</dbReference>
<organism evidence="2">
    <name type="scientific">marine sediment metagenome</name>
    <dbReference type="NCBI Taxonomy" id="412755"/>
    <lineage>
        <taxon>unclassified sequences</taxon>
        <taxon>metagenomes</taxon>
        <taxon>ecological metagenomes</taxon>
    </lineage>
</organism>
<accession>X1B3C4</accession>
<dbReference type="Gene3D" id="2.30.42.10">
    <property type="match status" value="1"/>
</dbReference>
<reference evidence="2" key="1">
    <citation type="journal article" date="2014" name="Front. Microbiol.">
        <title>High frequency of phylogenetically diverse reductive dehalogenase-homologous genes in deep subseafloor sedimentary metagenomes.</title>
        <authorList>
            <person name="Kawai M."/>
            <person name="Futagami T."/>
            <person name="Toyoda A."/>
            <person name="Takaki Y."/>
            <person name="Nishi S."/>
            <person name="Hori S."/>
            <person name="Arai W."/>
            <person name="Tsubouchi T."/>
            <person name="Morono Y."/>
            <person name="Uchiyama I."/>
            <person name="Ito T."/>
            <person name="Fujiyama A."/>
            <person name="Inagaki F."/>
            <person name="Takami H."/>
        </authorList>
    </citation>
    <scope>NUCLEOTIDE SEQUENCE</scope>
    <source>
        <strain evidence="2">Expedition CK06-06</strain>
    </source>
</reference>
<dbReference type="InterPro" id="IPR021109">
    <property type="entry name" value="Peptidase_aspartic_dom_sf"/>
</dbReference>